<dbReference type="AlphaFoldDB" id="A0AAW0FSU0"/>
<evidence type="ECO:0000313" key="3">
    <source>
        <dbReference type="EMBL" id="KAK7683167.1"/>
    </source>
</evidence>
<keyword evidence="2" id="KW-0812">Transmembrane</keyword>
<keyword evidence="2" id="KW-1133">Transmembrane helix</keyword>
<dbReference type="EMBL" id="JASBNA010000032">
    <property type="protein sequence ID" value="KAK7683167.1"/>
    <property type="molecule type" value="Genomic_DNA"/>
</dbReference>
<sequence length="339" mass="36612">MPPPASLSPTPTQPLISFASIFNDPTNKPHTNFVNSSLGLFLIMLFIIITVFFLSGIILLRVCFARTARVNEIESESGAGYSVSAEKAIMRALSAGGSSSDVRKIGIVKDERKNGGLRKLILPGLVKPSRTEKEKTSTRTWSFLSFLSPKPRLSASLSSSNPTTSGSHSVTENGTHNDFNEISVPEIKYEQPTPTISTPTLPSTPPPLAFNLLYVPGSRAPIMRLPSTTTIIIPSDDDTYRPSPSSVQQLPSIFRSTTTTTATSNLPLAVISNQTGQPFELSVAPMKNPRSSMRKQGHMRTPSQHGKENFPGLSVAASGVEGRRRNSKQVTFADVPSTM</sequence>
<gene>
    <name evidence="3" type="ORF">QCA50_013840</name>
</gene>
<dbReference type="Proteomes" id="UP001385951">
    <property type="component" value="Unassembled WGS sequence"/>
</dbReference>
<evidence type="ECO:0000313" key="4">
    <source>
        <dbReference type="Proteomes" id="UP001385951"/>
    </source>
</evidence>
<keyword evidence="2" id="KW-0472">Membrane</keyword>
<organism evidence="3 4">
    <name type="scientific">Cerrena zonata</name>
    <dbReference type="NCBI Taxonomy" id="2478898"/>
    <lineage>
        <taxon>Eukaryota</taxon>
        <taxon>Fungi</taxon>
        <taxon>Dikarya</taxon>
        <taxon>Basidiomycota</taxon>
        <taxon>Agaricomycotina</taxon>
        <taxon>Agaricomycetes</taxon>
        <taxon>Polyporales</taxon>
        <taxon>Cerrenaceae</taxon>
        <taxon>Cerrena</taxon>
    </lineage>
</organism>
<feature type="compositionally biased region" description="Low complexity" evidence="1">
    <location>
        <begin position="151"/>
        <end position="169"/>
    </location>
</feature>
<name>A0AAW0FSU0_9APHY</name>
<protein>
    <submittedName>
        <fullName evidence="3">Uncharacterized protein</fullName>
    </submittedName>
</protein>
<proteinExistence type="predicted"/>
<feature type="transmembrane region" description="Helical" evidence="2">
    <location>
        <begin position="38"/>
        <end position="60"/>
    </location>
</feature>
<feature type="region of interest" description="Disordered" evidence="1">
    <location>
        <begin position="151"/>
        <end position="178"/>
    </location>
</feature>
<accession>A0AAW0FSU0</accession>
<evidence type="ECO:0000256" key="1">
    <source>
        <dbReference type="SAM" id="MobiDB-lite"/>
    </source>
</evidence>
<evidence type="ECO:0000256" key="2">
    <source>
        <dbReference type="SAM" id="Phobius"/>
    </source>
</evidence>
<reference evidence="3 4" key="1">
    <citation type="submission" date="2022-09" db="EMBL/GenBank/DDBJ databases">
        <authorList>
            <person name="Palmer J.M."/>
        </authorList>
    </citation>
    <scope>NUCLEOTIDE SEQUENCE [LARGE SCALE GENOMIC DNA]</scope>
    <source>
        <strain evidence="3 4">DSM 7382</strain>
    </source>
</reference>
<feature type="region of interest" description="Disordered" evidence="1">
    <location>
        <begin position="288"/>
        <end position="339"/>
    </location>
</feature>
<comment type="caution">
    <text evidence="3">The sequence shown here is derived from an EMBL/GenBank/DDBJ whole genome shotgun (WGS) entry which is preliminary data.</text>
</comment>
<keyword evidence="4" id="KW-1185">Reference proteome</keyword>